<gene>
    <name evidence="9" type="primary">XIAO</name>
    <name evidence="9" type="ORF">CR513_13221</name>
</gene>
<evidence type="ECO:0000256" key="5">
    <source>
        <dbReference type="ARBA" id="ARBA00023136"/>
    </source>
</evidence>
<keyword evidence="3" id="KW-0732">Signal</keyword>
<evidence type="ECO:0000256" key="1">
    <source>
        <dbReference type="ARBA" id="ARBA00004479"/>
    </source>
</evidence>
<keyword evidence="6 9" id="KW-0675">Receptor</keyword>
<protein>
    <submittedName>
        <fullName evidence="9">Inactive leucine-rich repeat receptor kinase XIAO</fullName>
    </submittedName>
</protein>
<dbReference type="InterPro" id="IPR032675">
    <property type="entry name" value="LRR_dom_sf"/>
</dbReference>
<keyword evidence="9" id="KW-0418">Kinase</keyword>
<accession>A0A371HK93</accession>
<comment type="caution">
    <text evidence="9">The sequence shown here is derived from an EMBL/GenBank/DDBJ whole genome shotgun (WGS) entry which is preliminary data.</text>
</comment>
<sequence length="261" mass="29775">MNKILLNQLYGEKDRYKPIHIIWLATHFLTSSFFDGPTFIFGLKKLVSLQLWGNKIQVSKHLTLLQNLDFSENSFSSFIPHWLYGLHHLKFLDLLDNNLHGIISDALGNFAIDSLRPWENNLSGTIPTWVGEKLLNMKILRLRSNNIAQNNFFGNIPSCFGHLNAMTLISKSTQPLIYSNVLNYSLCTPLTERKRRLIRKHSWIGEIPREIADLNGFNFLNLSHNQLIGHIPPIIGNMGSLLSINFCRNQLAGEIPSTISI</sequence>
<dbReference type="EMBL" id="QJKJ01002353">
    <property type="protein sequence ID" value="RDY03221.1"/>
    <property type="molecule type" value="Genomic_DNA"/>
</dbReference>
<keyword evidence="10" id="KW-1185">Reference proteome</keyword>
<comment type="subcellular location">
    <subcellularLocation>
        <location evidence="1">Membrane</location>
        <topology evidence="1">Single-pass type I membrane protein</topology>
    </subcellularLocation>
</comment>
<dbReference type="PANTHER" id="PTHR48063">
    <property type="entry name" value="LRR RECEPTOR-LIKE KINASE"/>
    <property type="match status" value="1"/>
</dbReference>
<keyword evidence="2 8" id="KW-0812">Transmembrane</keyword>
<reference evidence="9" key="1">
    <citation type="submission" date="2018-05" db="EMBL/GenBank/DDBJ databases">
        <title>Draft genome of Mucuna pruriens seed.</title>
        <authorList>
            <person name="Nnadi N.E."/>
            <person name="Vos R."/>
            <person name="Hasami M.H."/>
            <person name="Devisetty U.K."/>
            <person name="Aguiy J.C."/>
        </authorList>
    </citation>
    <scope>NUCLEOTIDE SEQUENCE [LARGE SCALE GENOMIC DNA]</scope>
    <source>
        <strain evidence="9">JCA_2017</strain>
    </source>
</reference>
<dbReference type="AlphaFoldDB" id="A0A371HK93"/>
<name>A0A371HK93_MUCPR</name>
<dbReference type="PANTHER" id="PTHR48063:SF63">
    <property type="entry name" value="LEUCINE-RICH RECEPTOR-LIKE KINASE FAMILY PROTEIN"/>
    <property type="match status" value="1"/>
</dbReference>
<dbReference type="GO" id="GO:0016301">
    <property type="term" value="F:kinase activity"/>
    <property type="evidence" value="ECO:0007669"/>
    <property type="project" value="UniProtKB-KW"/>
</dbReference>
<keyword evidence="5 8" id="KW-0472">Membrane</keyword>
<dbReference type="OrthoDB" id="442066at2759"/>
<evidence type="ECO:0000313" key="9">
    <source>
        <dbReference type="EMBL" id="RDY03221.1"/>
    </source>
</evidence>
<keyword evidence="9" id="KW-0808">Transferase</keyword>
<dbReference type="Proteomes" id="UP000257109">
    <property type="component" value="Unassembled WGS sequence"/>
</dbReference>
<feature type="transmembrane region" description="Helical" evidence="8">
    <location>
        <begin position="21"/>
        <end position="43"/>
    </location>
</feature>
<evidence type="ECO:0000256" key="8">
    <source>
        <dbReference type="SAM" id="Phobius"/>
    </source>
</evidence>
<feature type="non-terminal residue" evidence="9">
    <location>
        <position position="1"/>
    </location>
</feature>
<evidence type="ECO:0000256" key="4">
    <source>
        <dbReference type="ARBA" id="ARBA00022989"/>
    </source>
</evidence>
<dbReference type="GO" id="GO:0016020">
    <property type="term" value="C:membrane"/>
    <property type="evidence" value="ECO:0007669"/>
    <property type="project" value="UniProtKB-SubCell"/>
</dbReference>
<evidence type="ECO:0000256" key="6">
    <source>
        <dbReference type="ARBA" id="ARBA00023170"/>
    </source>
</evidence>
<keyword evidence="4 8" id="KW-1133">Transmembrane helix</keyword>
<evidence type="ECO:0000256" key="7">
    <source>
        <dbReference type="ARBA" id="ARBA00023180"/>
    </source>
</evidence>
<evidence type="ECO:0000256" key="2">
    <source>
        <dbReference type="ARBA" id="ARBA00022692"/>
    </source>
</evidence>
<dbReference type="Pfam" id="PF00560">
    <property type="entry name" value="LRR_1"/>
    <property type="match status" value="3"/>
</dbReference>
<evidence type="ECO:0000313" key="10">
    <source>
        <dbReference type="Proteomes" id="UP000257109"/>
    </source>
</evidence>
<dbReference type="STRING" id="157652.A0A371HK93"/>
<dbReference type="Gene3D" id="3.80.10.10">
    <property type="entry name" value="Ribonuclease Inhibitor"/>
    <property type="match status" value="1"/>
</dbReference>
<dbReference type="SUPFAM" id="SSF52058">
    <property type="entry name" value="L domain-like"/>
    <property type="match status" value="1"/>
</dbReference>
<proteinExistence type="predicted"/>
<keyword evidence="7" id="KW-0325">Glycoprotein</keyword>
<dbReference type="InterPro" id="IPR046956">
    <property type="entry name" value="RLP23-like"/>
</dbReference>
<evidence type="ECO:0000256" key="3">
    <source>
        <dbReference type="ARBA" id="ARBA00022729"/>
    </source>
</evidence>
<organism evidence="9 10">
    <name type="scientific">Mucuna pruriens</name>
    <name type="common">Velvet bean</name>
    <name type="synonym">Dolichos pruriens</name>
    <dbReference type="NCBI Taxonomy" id="157652"/>
    <lineage>
        <taxon>Eukaryota</taxon>
        <taxon>Viridiplantae</taxon>
        <taxon>Streptophyta</taxon>
        <taxon>Embryophyta</taxon>
        <taxon>Tracheophyta</taxon>
        <taxon>Spermatophyta</taxon>
        <taxon>Magnoliopsida</taxon>
        <taxon>eudicotyledons</taxon>
        <taxon>Gunneridae</taxon>
        <taxon>Pentapetalae</taxon>
        <taxon>rosids</taxon>
        <taxon>fabids</taxon>
        <taxon>Fabales</taxon>
        <taxon>Fabaceae</taxon>
        <taxon>Papilionoideae</taxon>
        <taxon>50 kb inversion clade</taxon>
        <taxon>NPAAA clade</taxon>
        <taxon>indigoferoid/millettioid clade</taxon>
        <taxon>Phaseoleae</taxon>
        <taxon>Mucuna</taxon>
    </lineage>
</organism>
<dbReference type="InterPro" id="IPR001611">
    <property type="entry name" value="Leu-rich_rpt"/>
</dbReference>